<name>A0ABX3P2R9_9BACT</name>
<reference evidence="1 2" key="1">
    <citation type="submission" date="2016-04" db="EMBL/GenBank/DDBJ databases">
        <authorList>
            <person name="Chen L."/>
            <person name="Zhuang W."/>
            <person name="Wang G."/>
        </authorList>
    </citation>
    <scope>NUCLEOTIDE SEQUENCE [LARGE SCALE GENOMIC DNA]</scope>
    <source>
        <strain evidence="2">GR20</strain>
    </source>
</reference>
<keyword evidence="2" id="KW-1185">Reference proteome</keyword>
<protein>
    <submittedName>
        <fullName evidence="1">Error-prone repair protein ImuA</fullName>
    </submittedName>
</protein>
<organism evidence="1 2">
    <name type="scientific">Niastella koreensis</name>
    <dbReference type="NCBI Taxonomy" id="354356"/>
    <lineage>
        <taxon>Bacteria</taxon>
        <taxon>Pseudomonadati</taxon>
        <taxon>Bacteroidota</taxon>
        <taxon>Chitinophagia</taxon>
        <taxon>Chitinophagales</taxon>
        <taxon>Chitinophagaceae</taxon>
        <taxon>Niastella</taxon>
    </lineage>
</organism>
<dbReference type="RefSeq" id="WP_014219431.1">
    <property type="nucleotide sequence ID" value="NZ_LWBO01000007.1"/>
</dbReference>
<dbReference type="InterPro" id="IPR017026">
    <property type="entry name" value="ImuA"/>
</dbReference>
<dbReference type="SUPFAM" id="SSF52540">
    <property type="entry name" value="P-loop containing nucleoside triphosphate hydrolases"/>
    <property type="match status" value="1"/>
</dbReference>
<comment type="caution">
    <text evidence="1">The sequence shown here is derived from an EMBL/GenBank/DDBJ whole genome shotgun (WGS) entry which is preliminary data.</text>
</comment>
<dbReference type="InterPro" id="IPR027417">
    <property type="entry name" value="P-loop_NTPase"/>
</dbReference>
<proteinExistence type="predicted"/>
<gene>
    <name evidence="1" type="ORF">A4D02_27125</name>
</gene>
<evidence type="ECO:0000313" key="1">
    <source>
        <dbReference type="EMBL" id="OQP50109.1"/>
    </source>
</evidence>
<accession>A0ABX3P2R9</accession>
<dbReference type="Proteomes" id="UP000192277">
    <property type="component" value="Unassembled WGS sequence"/>
</dbReference>
<sequence length="240" mass="26705">MAAKADIFARLQKEILLLEGFKPASNDFTNWAGLEQLRSAFPNSTFPTGAMHEFICEGVETVAAATGFITGILSTVLKQQGVTIWIGSSKLIFPPALKQFGIAPEKIIFIHLKKQKDKLFVMEEALKCDSITSVIGHIDELSFTESRRFQLAVEQSKVTGFLIRQHPRNLTTSSVTRWKITPQPSFTTGLPGVGFPQWAVELLKVRNGKPGTWDMVWRAGKFLLLPKESVAIPLPQRKIV</sequence>
<dbReference type="EMBL" id="LWBO01000007">
    <property type="protein sequence ID" value="OQP50109.1"/>
    <property type="molecule type" value="Genomic_DNA"/>
</dbReference>
<dbReference type="Gene3D" id="3.40.50.300">
    <property type="entry name" value="P-loop containing nucleotide triphosphate hydrolases"/>
    <property type="match status" value="1"/>
</dbReference>
<evidence type="ECO:0000313" key="2">
    <source>
        <dbReference type="Proteomes" id="UP000192277"/>
    </source>
</evidence>
<dbReference type="PIRSF" id="PIRSF034285">
    <property type="entry name" value="UCP034285"/>
    <property type="match status" value="1"/>
</dbReference>